<dbReference type="EMBL" id="BAZW01000041">
    <property type="protein sequence ID" value="GAO31224.1"/>
    <property type="molecule type" value="Genomic_DNA"/>
</dbReference>
<proteinExistence type="predicted"/>
<evidence type="ECO:0000313" key="1">
    <source>
        <dbReference type="EMBL" id="GAO31224.1"/>
    </source>
</evidence>
<dbReference type="RefSeq" id="WP_062127112.1">
    <property type="nucleotide sequence ID" value="NZ_BAZW01000041.1"/>
</dbReference>
<protein>
    <submittedName>
        <fullName evidence="1">Uncharacterized protein</fullName>
    </submittedName>
</protein>
<reference evidence="1 2" key="1">
    <citation type="journal article" date="2015" name="Microbes Environ.">
        <title>Distribution and evolution of nitrogen fixation genes in the phylum bacteroidetes.</title>
        <authorList>
            <person name="Inoue J."/>
            <person name="Oshima K."/>
            <person name="Suda W."/>
            <person name="Sakamoto M."/>
            <person name="Iino T."/>
            <person name="Noda S."/>
            <person name="Hongoh Y."/>
            <person name="Hattori M."/>
            <person name="Ohkuma M."/>
        </authorList>
    </citation>
    <scope>NUCLEOTIDE SEQUENCE [LARGE SCALE GENOMIC DNA]</scope>
    <source>
        <strain evidence="1">JCM 15548</strain>
    </source>
</reference>
<comment type="caution">
    <text evidence="1">The sequence shown here is derived from an EMBL/GenBank/DDBJ whole genome shotgun (WGS) entry which is preliminary data.</text>
</comment>
<dbReference type="AlphaFoldDB" id="A0A0E9M171"/>
<gene>
    <name evidence="1" type="ORF">JCM15548_13571</name>
</gene>
<dbReference type="STRING" id="1236989.JCM15548_13571"/>
<dbReference type="OrthoDB" id="1121435at2"/>
<accession>A0A0E9M171</accession>
<sequence length="123" mass="14933">MKKGDVYLMDLDFEYKLWKNRLSCFLKEIEIVKARNEEVTRHHSGKEMNTVEMMVLEEHEAQLHQTLNRIKVQEQEIQYYNKDFPITQTHEYMHLHLKLRDKMEQMCTLHLDKLDDLTRALGI</sequence>
<keyword evidence="2" id="KW-1185">Reference proteome</keyword>
<evidence type="ECO:0000313" key="2">
    <source>
        <dbReference type="Proteomes" id="UP000032900"/>
    </source>
</evidence>
<organism evidence="1 2">
    <name type="scientific">Geofilum rubicundum JCM 15548</name>
    <dbReference type="NCBI Taxonomy" id="1236989"/>
    <lineage>
        <taxon>Bacteria</taxon>
        <taxon>Pseudomonadati</taxon>
        <taxon>Bacteroidota</taxon>
        <taxon>Bacteroidia</taxon>
        <taxon>Marinilabiliales</taxon>
        <taxon>Marinilabiliaceae</taxon>
        <taxon>Geofilum</taxon>
    </lineage>
</organism>
<name>A0A0E9M171_9BACT</name>
<dbReference type="Proteomes" id="UP000032900">
    <property type="component" value="Unassembled WGS sequence"/>
</dbReference>